<feature type="region of interest" description="Disordered" evidence="1">
    <location>
        <begin position="393"/>
        <end position="472"/>
    </location>
</feature>
<sequence length="1005" mass="109371">MERVLQMRVKLLHISVDIPLGAGYLMSLGDLSVALPTREILDVHSSPFPRKYKIASCPVTESFTFSSNKAGGHSAKKKKQGEDEHASLPPAVGFFPSSSGSSKQQQQQQQQFITGNQPPILSRYTAPEDAPKTAATPPPLPHRSSGSPSRVYSSPTRPFDRSRSPVMTLRILSPSRHRNHDGKGHDGNGHGGNGHDGKGQDDQENRAAPGSVPSSPGLRRSTNIKQTSPKRRRLPLRDSILLTRKTSADFSTGGTSTSPSTPRKPPPAPLGPERSPPETLEINSMPSTPSKPRLPDSPRLAFRPRHRPPNIPQPPTPPARPPLRETDLGSCQAAIKDSPDGPVADEKPLVSRICSLILDEEFGAGADRSSTPLKVWDTVVRCLDDISQLAQPAAANKKSERLSSDCQAPVSTRSLETPVRGISQTGAGTDADESPGDPSIKPKVNEPNNDSPNPGHLPTGIDRDHGGTQTLPCPYRLRNPARFNVNDRWLCATGKWKNVAELQAHIVKDHRQSGSADLFQCPRCEKGFPEPFAFKEHLMRPKDQICDPKPELPSTDGDVEDGIPAIRARDLAEKVESETIKTWDDLWRWLFPSDRMVPRPVTLPAVELPQVEQEVFASSNMSSLKASLEERLRLLALQSANNDSFSAQIPVITGSLSLVVEAHLRSVFIACRNQPPSQHRKCASRTETPVGRPRNHSSASTSSARSIDRLHNRGPVIAVNETRAMARDVFYNTQSHRARSNSEDSRVGKPSPPLQLPVPTMLTIPFPRISALTEQSDVGPSPISEDGNGSPKGQVSDNEYSSGVDSSPSSAGGFRESNNTDIRCSKCNMRPSLRPNEDMFSDPHFGDGSSSTGTRTRDATSRFSDSGIGILCKSCRMLEELINSYSRASSQSGESERRSDVVARNNTTANYNNNNKSAAAKGSGTTATTTMTTTKPLAVAPVLTPDSSVLVDESEEETLFDMILDSATYLDEEGNRKTEVVPPVYPPPQIGFSEYDRFGRDDNFF</sequence>
<feature type="region of interest" description="Disordered" evidence="1">
    <location>
        <begin position="774"/>
        <end position="861"/>
    </location>
</feature>
<feature type="compositionally biased region" description="Low complexity" evidence="1">
    <location>
        <begin position="97"/>
        <end position="111"/>
    </location>
</feature>
<feature type="compositionally biased region" description="Basic and acidic residues" evidence="1">
    <location>
        <begin position="181"/>
        <end position="205"/>
    </location>
</feature>
<protein>
    <recommendedName>
        <fullName evidence="4">C2H2-type domain-containing protein</fullName>
    </recommendedName>
</protein>
<dbReference type="STRING" id="1306861.A0A4V6DGF5"/>
<feature type="compositionally biased region" description="Polar residues" evidence="1">
    <location>
        <begin position="281"/>
        <end position="290"/>
    </location>
</feature>
<feature type="compositionally biased region" description="Polar residues" evidence="1">
    <location>
        <begin position="791"/>
        <end position="800"/>
    </location>
</feature>
<feature type="compositionally biased region" description="Low complexity" evidence="1">
    <location>
        <begin position="905"/>
        <end position="929"/>
    </location>
</feature>
<feature type="compositionally biased region" description="Low complexity" evidence="1">
    <location>
        <begin position="125"/>
        <end position="135"/>
    </location>
</feature>
<feature type="region of interest" description="Disordered" evidence="1">
    <location>
        <begin position="886"/>
        <end position="929"/>
    </location>
</feature>
<evidence type="ECO:0000313" key="2">
    <source>
        <dbReference type="EMBL" id="TKW52626.1"/>
    </source>
</evidence>
<name>A0A4V6DGF5_9PEZI</name>
<dbReference type="AlphaFoldDB" id="A0A4V6DGF5"/>
<evidence type="ECO:0008006" key="4">
    <source>
        <dbReference type="Google" id="ProtNLM"/>
    </source>
</evidence>
<feature type="region of interest" description="Disordered" evidence="1">
    <location>
        <begin position="733"/>
        <end position="760"/>
    </location>
</feature>
<reference evidence="2 3" key="1">
    <citation type="journal article" date="2019" name="PLoS ONE">
        <title>Comparative genome analysis indicates high evolutionary potential of pathogenicity genes in Colletotrichum tanaceti.</title>
        <authorList>
            <person name="Lelwala R.V."/>
            <person name="Korhonen P.K."/>
            <person name="Young N.D."/>
            <person name="Scott J.B."/>
            <person name="Ades P.A."/>
            <person name="Gasser R.B."/>
            <person name="Taylor P.W.J."/>
        </authorList>
    </citation>
    <scope>NUCLEOTIDE SEQUENCE [LARGE SCALE GENOMIC DNA]</scope>
    <source>
        <strain evidence="2">BRIP57314</strain>
    </source>
</reference>
<evidence type="ECO:0000256" key="1">
    <source>
        <dbReference type="SAM" id="MobiDB-lite"/>
    </source>
</evidence>
<dbReference type="Proteomes" id="UP000310108">
    <property type="component" value="Unassembled WGS sequence"/>
</dbReference>
<gene>
    <name evidence="2" type="ORF">CTA1_12539</name>
</gene>
<proteinExistence type="predicted"/>
<comment type="caution">
    <text evidence="2">The sequence shown here is derived from an EMBL/GenBank/DDBJ whole genome shotgun (WGS) entry which is preliminary data.</text>
</comment>
<feature type="region of interest" description="Disordered" evidence="1">
    <location>
        <begin position="978"/>
        <end position="1005"/>
    </location>
</feature>
<feature type="compositionally biased region" description="Basic and acidic residues" evidence="1">
    <location>
        <begin position="994"/>
        <end position="1005"/>
    </location>
</feature>
<dbReference type="EMBL" id="PJEX01000229">
    <property type="protein sequence ID" value="TKW52626.1"/>
    <property type="molecule type" value="Genomic_DNA"/>
</dbReference>
<feature type="region of interest" description="Disordered" evidence="1">
    <location>
        <begin position="65"/>
        <end position="346"/>
    </location>
</feature>
<feature type="region of interest" description="Disordered" evidence="1">
    <location>
        <begin position="675"/>
        <end position="719"/>
    </location>
</feature>
<feature type="compositionally biased region" description="Low complexity" evidence="1">
    <location>
        <begin position="801"/>
        <end position="813"/>
    </location>
</feature>
<evidence type="ECO:0000313" key="3">
    <source>
        <dbReference type="Proteomes" id="UP000310108"/>
    </source>
</evidence>
<feature type="compositionally biased region" description="Polar residues" evidence="1">
    <location>
        <begin position="404"/>
        <end position="415"/>
    </location>
</feature>
<feature type="compositionally biased region" description="Low complexity" evidence="1">
    <location>
        <begin position="251"/>
        <end position="261"/>
    </location>
</feature>
<keyword evidence="3" id="KW-1185">Reference proteome</keyword>
<accession>A0A4V6DGF5</accession>
<feature type="compositionally biased region" description="Low complexity" evidence="1">
    <location>
        <begin position="143"/>
        <end position="155"/>
    </location>
</feature>
<feature type="compositionally biased region" description="Pro residues" evidence="1">
    <location>
        <begin position="309"/>
        <end position="321"/>
    </location>
</feature>
<organism evidence="2 3">
    <name type="scientific">Colletotrichum tanaceti</name>
    <dbReference type="NCBI Taxonomy" id="1306861"/>
    <lineage>
        <taxon>Eukaryota</taxon>
        <taxon>Fungi</taxon>
        <taxon>Dikarya</taxon>
        <taxon>Ascomycota</taxon>
        <taxon>Pezizomycotina</taxon>
        <taxon>Sordariomycetes</taxon>
        <taxon>Hypocreomycetidae</taxon>
        <taxon>Glomerellales</taxon>
        <taxon>Glomerellaceae</taxon>
        <taxon>Colletotrichum</taxon>
        <taxon>Colletotrichum destructivum species complex</taxon>
    </lineage>
</organism>